<evidence type="ECO:0000313" key="2">
    <source>
        <dbReference type="EMBL" id="KOG85463.1"/>
    </source>
</evidence>
<evidence type="ECO:0000313" key="3">
    <source>
        <dbReference type="Proteomes" id="UP000037020"/>
    </source>
</evidence>
<dbReference type="EMBL" id="LGUT01003408">
    <property type="protein sequence ID" value="KOG85463.1"/>
    <property type="molecule type" value="Genomic_DNA"/>
</dbReference>
<comment type="caution">
    <text evidence="2">The sequence shown here is derived from an EMBL/GenBank/DDBJ whole genome shotgun (WGS) entry which is preliminary data.</text>
</comment>
<feature type="transmembrane region" description="Helical" evidence="1">
    <location>
        <begin position="63"/>
        <end position="83"/>
    </location>
</feature>
<gene>
    <name evidence="2" type="ORF">ADK38_36540</name>
</gene>
<keyword evidence="1" id="KW-1133">Transmembrane helix</keyword>
<proteinExistence type="predicted"/>
<keyword evidence="1" id="KW-0812">Transmembrane</keyword>
<evidence type="ECO:0008006" key="4">
    <source>
        <dbReference type="Google" id="ProtNLM"/>
    </source>
</evidence>
<keyword evidence="3" id="KW-1185">Reference proteome</keyword>
<protein>
    <recommendedName>
        <fullName evidence="4">DUF3618 domain-containing protein</fullName>
    </recommendedName>
</protein>
<keyword evidence="1" id="KW-0472">Membrane</keyword>
<sequence length="85" mass="9120">MTTDPEQAVVSAELAEIRRDLEVGIARIDGQLALLALRGDQSEQDLSTVNVHVRALEHGRWPLPSLAALTGLAALAIALWQALGR</sequence>
<name>A0ABR5IWC7_9ACTN</name>
<dbReference type="Proteomes" id="UP000037020">
    <property type="component" value="Unassembled WGS sequence"/>
</dbReference>
<dbReference type="RefSeq" id="WP_030879333.1">
    <property type="nucleotide sequence ID" value="NZ_JBEZAH010000001.1"/>
</dbReference>
<accession>A0ABR5IWC7</accession>
<evidence type="ECO:0000256" key="1">
    <source>
        <dbReference type="SAM" id="Phobius"/>
    </source>
</evidence>
<reference evidence="2 3" key="1">
    <citation type="submission" date="2015-07" db="EMBL/GenBank/DDBJ databases">
        <authorList>
            <person name="Ju K.-S."/>
            <person name="Doroghazi J.R."/>
            <person name="Metcalf W.W."/>
        </authorList>
    </citation>
    <scope>NUCLEOTIDE SEQUENCE [LARGE SCALE GENOMIC DNA]</scope>
    <source>
        <strain evidence="2 3">NRRL B-3589</strain>
    </source>
</reference>
<organism evidence="2 3">
    <name type="scientific">Streptomyces varsoviensis</name>
    <dbReference type="NCBI Taxonomy" id="67373"/>
    <lineage>
        <taxon>Bacteria</taxon>
        <taxon>Bacillati</taxon>
        <taxon>Actinomycetota</taxon>
        <taxon>Actinomycetes</taxon>
        <taxon>Kitasatosporales</taxon>
        <taxon>Streptomycetaceae</taxon>
        <taxon>Streptomyces</taxon>
    </lineage>
</organism>